<reference evidence="3 4" key="1">
    <citation type="journal article" date="2021" name="Sci. Rep.">
        <title>Chromosome anchoring in Senegalese sole (Solea senegalensis) reveals sex-associated markers and genome rearrangements in flatfish.</title>
        <authorList>
            <person name="Guerrero-Cozar I."/>
            <person name="Gomez-Garrido J."/>
            <person name="Berbel C."/>
            <person name="Martinez-Blanch J.F."/>
            <person name="Alioto T."/>
            <person name="Claros M.G."/>
            <person name="Gagnaire P.A."/>
            <person name="Manchado M."/>
        </authorList>
    </citation>
    <scope>NUCLEOTIDE SEQUENCE [LARGE SCALE GENOMIC DNA]</scope>
    <source>
        <strain evidence="3">Sse05_10M</strain>
    </source>
</reference>
<accession>A0AAV6Q8B4</accession>
<sequence length="130" mass="14221">MLKVMFVLGCLLSLALAKPAGEKHRRHGRPHFGSNLPRCPPHHGSPSFPPCQFQSRLLNCMQAIGVKLVALTVIMMLVSSSLAKPTHVIEKRSSEEKTSSTSTSSSSTISFKDLTEIIKILQLLQQLQAS</sequence>
<gene>
    <name evidence="3" type="ORF">JOB18_017721</name>
</gene>
<feature type="compositionally biased region" description="Basic and acidic residues" evidence="1">
    <location>
        <begin position="87"/>
        <end position="98"/>
    </location>
</feature>
<evidence type="ECO:0000313" key="4">
    <source>
        <dbReference type="Proteomes" id="UP000693946"/>
    </source>
</evidence>
<evidence type="ECO:0000313" key="3">
    <source>
        <dbReference type="EMBL" id="KAG7485754.1"/>
    </source>
</evidence>
<proteinExistence type="predicted"/>
<keyword evidence="4" id="KW-1185">Reference proteome</keyword>
<protein>
    <submittedName>
        <fullName evidence="3">Uncharacterized protein</fullName>
    </submittedName>
</protein>
<name>A0AAV6Q8B4_SOLSE</name>
<comment type="caution">
    <text evidence="3">The sequence shown here is derived from an EMBL/GenBank/DDBJ whole genome shotgun (WGS) entry which is preliminary data.</text>
</comment>
<feature type="region of interest" description="Disordered" evidence="1">
    <location>
        <begin position="86"/>
        <end position="107"/>
    </location>
</feature>
<dbReference type="Proteomes" id="UP000693946">
    <property type="component" value="Linkage Group LG6"/>
</dbReference>
<dbReference type="AlphaFoldDB" id="A0AAV6Q8B4"/>
<dbReference type="EMBL" id="JAGKHQ010000018">
    <property type="protein sequence ID" value="KAG7485754.1"/>
    <property type="molecule type" value="Genomic_DNA"/>
</dbReference>
<keyword evidence="2" id="KW-0732">Signal</keyword>
<evidence type="ECO:0000256" key="2">
    <source>
        <dbReference type="SAM" id="SignalP"/>
    </source>
</evidence>
<feature type="chain" id="PRO_5043349898" evidence="2">
    <location>
        <begin position="18"/>
        <end position="130"/>
    </location>
</feature>
<organism evidence="3 4">
    <name type="scientific">Solea senegalensis</name>
    <name type="common">Senegalese sole</name>
    <dbReference type="NCBI Taxonomy" id="28829"/>
    <lineage>
        <taxon>Eukaryota</taxon>
        <taxon>Metazoa</taxon>
        <taxon>Chordata</taxon>
        <taxon>Craniata</taxon>
        <taxon>Vertebrata</taxon>
        <taxon>Euteleostomi</taxon>
        <taxon>Actinopterygii</taxon>
        <taxon>Neopterygii</taxon>
        <taxon>Teleostei</taxon>
        <taxon>Neoteleostei</taxon>
        <taxon>Acanthomorphata</taxon>
        <taxon>Carangaria</taxon>
        <taxon>Pleuronectiformes</taxon>
        <taxon>Pleuronectoidei</taxon>
        <taxon>Soleidae</taxon>
        <taxon>Solea</taxon>
    </lineage>
</organism>
<evidence type="ECO:0000256" key="1">
    <source>
        <dbReference type="SAM" id="MobiDB-lite"/>
    </source>
</evidence>
<feature type="signal peptide" evidence="2">
    <location>
        <begin position="1"/>
        <end position="17"/>
    </location>
</feature>